<comment type="caution">
    <text evidence="3">The sequence shown here is derived from an EMBL/GenBank/DDBJ whole genome shotgun (WGS) entry which is preliminary data.</text>
</comment>
<evidence type="ECO:0000256" key="1">
    <source>
        <dbReference type="SAM" id="Coils"/>
    </source>
</evidence>
<dbReference type="Proteomes" id="UP000609849">
    <property type="component" value="Unassembled WGS sequence"/>
</dbReference>
<dbReference type="InterPro" id="IPR025736">
    <property type="entry name" value="PucR_C-HTH_dom"/>
</dbReference>
<proteinExistence type="predicted"/>
<dbReference type="Gene3D" id="1.10.10.2840">
    <property type="entry name" value="PucR C-terminal helix-turn-helix domain"/>
    <property type="match status" value="1"/>
</dbReference>
<dbReference type="PANTHER" id="PTHR33744:SF15">
    <property type="entry name" value="CARBOHYDRATE DIACID REGULATOR"/>
    <property type="match status" value="1"/>
</dbReference>
<sequence>MKISEEIIARKLHEKYIFKEFGSLSTNLILERPVFFKDEYCILNNKVCIMYSDYIPLKSIDLKSSLILSIGPIDKDKLYSSNTLLEFTKDTCPFELFNYIQEIFDTYDEWENKLQQILNDNNSIKDMVDCSFNIFNNPMIICTSDFLLISYSSIIDEDPNLEHIADPDKIYENSNILKLDSEFNSHRDTVGAFYYYDHISGLMMLCINLFDHNRFTHRIIVSEEFHSFYPSDKKLLEYFSKYIDLMISKISILTPDFNYTLNNIISSILSEDLVNPTFINQRLAEFYWFSNHTYFCINIKIGILDIQNLTVNSICKQIESIIPNSCSLFFNDDIAVFVNLTKFGGDIKDVMSKLVVFLRDSYLKAGVSNSFVGLSELKYNYIQACISLDIGRRYKPYQWIYHFEDVALSYLMECCTKDLPPHIICSQKILLLKNHDKEHDTEYYKTLKIYLENNLNAVKSSKLLFIHRSTFLYRLQKIKELININFDDFQNILYLCISFNILDKSEENKLKTIDYYE</sequence>
<evidence type="ECO:0000259" key="2">
    <source>
        <dbReference type="Pfam" id="PF13556"/>
    </source>
</evidence>
<dbReference type="InterPro" id="IPR051448">
    <property type="entry name" value="CdaR-like_regulators"/>
</dbReference>
<protein>
    <submittedName>
        <fullName evidence="3">Helix-turn-helix domain-containing protein</fullName>
    </submittedName>
</protein>
<feature type="domain" description="PucR C-terminal helix-turn-helix" evidence="2">
    <location>
        <begin position="444"/>
        <end position="498"/>
    </location>
</feature>
<dbReference type="RefSeq" id="WP_147540215.1">
    <property type="nucleotide sequence ID" value="NZ_JACRWE010000006.1"/>
</dbReference>
<gene>
    <name evidence="3" type="ORF">H8923_13095</name>
</gene>
<feature type="coiled-coil region" evidence="1">
    <location>
        <begin position="100"/>
        <end position="127"/>
    </location>
</feature>
<keyword evidence="4" id="KW-1185">Reference proteome</keyword>
<reference evidence="3 4" key="1">
    <citation type="submission" date="2020-08" db="EMBL/GenBank/DDBJ databases">
        <authorList>
            <person name="Liu C."/>
            <person name="Sun Q."/>
        </authorList>
    </citation>
    <scope>NUCLEOTIDE SEQUENCE [LARGE SCALE GENOMIC DNA]</scope>
    <source>
        <strain evidence="3 4">NSJ-18</strain>
    </source>
</reference>
<accession>A0ABR7JSG5</accession>
<dbReference type="Pfam" id="PF13556">
    <property type="entry name" value="HTH_30"/>
    <property type="match status" value="1"/>
</dbReference>
<evidence type="ECO:0000313" key="3">
    <source>
        <dbReference type="EMBL" id="MBC5997703.1"/>
    </source>
</evidence>
<evidence type="ECO:0000313" key="4">
    <source>
        <dbReference type="Proteomes" id="UP000609849"/>
    </source>
</evidence>
<organism evidence="3 4">
    <name type="scientific">Romboutsia faecis</name>
    <dbReference type="NCBI Taxonomy" id="2764597"/>
    <lineage>
        <taxon>Bacteria</taxon>
        <taxon>Bacillati</taxon>
        <taxon>Bacillota</taxon>
        <taxon>Clostridia</taxon>
        <taxon>Peptostreptococcales</taxon>
        <taxon>Peptostreptococcaceae</taxon>
        <taxon>Romboutsia</taxon>
    </lineage>
</organism>
<keyword evidence="1" id="KW-0175">Coiled coil</keyword>
<dbReference type="InterPro" id="IPR042070">
    <property type="entry name" value="PucR_C-HTH_sf"/>
</dbReference>
<dbReference type="EMBL" id="JACRWE010000006">
    <property type="protein sequence ID" value="MBC5997703.1"/>
    <property type="molecule type" value="Genomic_DNA"/>
</dbReference>
<name>A0ABR7JSG5_9FIRM</name>
<dbReference type="PANTHER" id="PTHR33744">
    <property type="entry name" value="CARBOHYDRATE DIACID REGULATOR"/>
    <property type="match status" value="1"/>
</dbReference>